<evidence type="ECO:0000313" key="3">
    <source>
        <dbReference type="Proteomes" id="UP001611383"/>
    </source>
</evidence>
<organism evidence="2 3">
    <name type="scientific">Archangium minus</name>
    <dbReference type="NCBI Taxonomy" id="83450"/>
    <lineage>
        <taxon>Bacteria</taxon>
        <taxon>Pseudomonadati</taxon>
        <taxon>Myxococcota</taxon>
        <taxon>Myxococcia</taxon>
        <taxon>Myxococcales</taxon>
        <taxon>Cystobacterineae</taxon>
        <taxon>Archangiaceae</taxon>
        <taxon>Archangium</taxon>
    </lineage>
</organism>
<proteinExistence type="predicted"/>
<evidence type="ECO:0000256" key="1">
    <source>
        <dbReference type="SAM" id="SignalP"/>
    </source>
</evidence>
<dbReference type="RefSeq" id="WP_395815322.1">
    <property type="nucleotide sequence ID" value="NZ_CP043494.1"/>
</dbReference>
<sequence>MKTNPLALLAVVALTVVWPRPALANPYWGEFKKDNCSAIGKRQYSAILWNISGSWEAACKKMPATINGKRFASPARCKNMSSSMWGEFDLDDSSCTPRWGEFSKGSCKGPGLREYSAILWDIKDRSWEDACNQMPATINGQSFARPTRCFKRALPGIPLNMWGQFDVPDKSCK</sequence>
<reference evidence="2 3" key="1">
    <citation type="submission" date="2019-08" db="EMBL/GenBank/DDBJ databases">
        <title>Archangium and Cystobacter genomes.</title>
        <authorList>
            <person name="Chen I.-C.K."/>
            <person name="Wielgoss S."/>
        </authorList>
    </citation>
    <scope>NUCLEOTIDE SEQUENCE [LARGE SCALE GENOMIC DNA]</scope>
    <source>
        <strain evidence="2 3">Cbm 6</strain>
    </source>
</reference>
<keyword evidence="1" id="KW-0732">Signal</keyword>
<feature type="signal peptide" evidence="1">
    <location>
        <begin position="1"/>
        <end position="24"/>
    </location>
</feature>
<accession>A0ABY9WIX9</accession>
<gene>
    <name evidence="2" type="ORF">F0U60_06220</name>
</gene>
<dbReference type="Proteomes" id="UP001611383">
    <property type="component" value="Chromosome"/>
</dbReference>
<name>A0ABY9WIX9_9BACT</name>
<keyword evidence="3" id="KW-1185">Reference proteome</keyword>
<protein>
    <submittedName>
        <fullName evidence="2">Uncharacterized protein</fullName>
    </submittedName>
</protein>
<evidence type="ECO:0000313" key="2">
    <source>
        <dbReference type="EMBL" id="WNG43734.1"/>
    </source>
</evidence>
<feature type="chain" id="PRO_5045230262" evidence="1">
    <location>
        <begin position="25"/>
        <end position="173"/>
    </location>
</feature>
<dbReference type="EMBL" id="CP043494">
    <property type="protein sequence ID" value="WNG43734.1"/>
    <property type="molecule type" value="Genomic_DNA"/>
</dbReference>